<dbReference type="Proteomes" id="UP000305238">
    <property type="component" value="Unassembled WGS sequence"/>
</dbReference>
<keyword evidence="3" id="KW-1185">Reference proteome</keyword>
<feature type="region of interest" description="Disordered" evidence="1">
    <location>
        <begin position="1"/>
        <end position="77"/>
    </location>
</feature>
<comment type="caution">
    <text evidence="2">The sequence shown here is derived from an EMBL/GenBank/DDBJ whole genome shotgun (WGS) entry which is preliminary data.</text>
</comment>
<feature type="compositionally biased region" description="Basic and acidic residues" evidence="1">
    <location>
        <begin position="65"/>
        <end position="74"/>
    </location>
</feature>
<name>A0A5S4GM22_9ACTN</name>
<sequence>MQAIDRSQPVLPMMPGMPERHTHDYSPPRPQPELHELLDSRCACAGNPSEGGSSELGSWSRRQRTTTEEGHMPEPRSLPGLLMVAARLLEQAAPLPPACVRCALVARGVPPITVTPASPSMSPVKQLRLVRGVSGGMNWFVQGLQDRDGLVAVGRADGVKVEAIAAPVAGHARALKRRQVTTVEHAALLRTMIDWSTNLPPQVTALEVRENLHGPCEFGVHLVLADHEDTELVRYLASPANTGATGFHDGGTLPTGHTATFSVGS</sequence>
<evidence type="ECO:0000256" key="1">
    <source>
        <dbReference type="SAM" id="MobiDB-lite"/>
    </source>
</evidence>
<feature type="compositionally biased region" description="Basic and acidic residues" evidence="1">
    <location>
        <begin position="18"/>
        <end position="39"/>
    </location>
</feature>
<proteinExistence type="predicted"/>
<accession>A0A5S4GM22</accession>
<reference evidence="2 3" key="1">
    <citation type="submission" date="2019-05" db="EMBL/GenBank/DDBJ databases">
        <title>Draft genome sequence of Actinomadura geliboluensis A8036.</title>
        <authorList>
            <person name="Saricaoglu S."/>
            <person name="Isik K."/>
        </authorList>
    </citation>
    <scope>NUCLEOTIDE SEQUENCE [LARGE SCALE GENOMIC DNA]</scope>
    <source>
        <strain evidence="2 3">A8036</strain>
    </source>
</reference>
<dbReference type="AlphaFoldDB" id="A0A5S4GM22"/>
<dbReference type="OrthoDB" id="2375382at2"/>
<protein>
    <submittedName>
        <fullName evidence="2">Uncharacterized protein</fullName>
    </submittedName>
</protein>
<evidence type="ECO:0000313" key="3">
    <source>
        <dbReference type="Proteomes" id="UP000305238"/>
    </source>
</evidence>
<feature type="compositionally biased region" description="Low complexity" evidence="1">
    <location>
        <begin position="50"/>
        <end position="60"/>
    </location>
</feature>
<evidence type="ECO:0000313" key="2">
    <source>
        <dbReference type="EMBL" id="TMR34008.1"/>
    </source>
</evidence>
<dbReference type="EMBL" id="VCKZ01000216">
    <property type="protein sequence ID" value="TMR34008.1"/>
    <property type="molecule type" value="Genomic_DNA"/>
</dbReference>
<gene>
    <name evidence="2" type="ORF">ETD96_26160</name>
</gene>
<organism evidence="2 3">
    <name type="scientific">Actinomadura geliboluensis</name>
    <dbReference type="NCBI Taxonomy" id="882440"/>
    <lineage>
        <taxon>Bacteria</taxon>
        <taxon>Bacillati</taxon>
        <taxon>Actinomycetota</taxon>
        <taxon>Actinomycetes</taxon>
        <taxon>Streptosporangiales</taxon>
        <taxon>Thermomonosporaceae</taxon>
        <taxon>Actinomadura</taxon>
    </lineage>
</organism>